<dbReference type="Proteomes" id="UP000444721">
    <property type="component" value="Unassembled WGS sequence"/>
</dbReference>
<organism evidence="2 3">
    <name type="scientific">Naegleria fowleri</name>
    <name type="common">Brain eating amoeba</name>
    <dbReference type="NCBI Taxonomy" id="5763"/>
    <lineage>
        <taxon>Eukaryota</taxon>
        <taxon>Discoba</taxon>
        <taxon>Heterolobosea</taxon>
        <taxon>Tetramitia</taxon>
        <taxon>Eutetramitia</taxon>
        <taxon>Vahlkampfiidae</taxon>
        <taxon>Naegleria</taxon>
    </lineage>
</organism>
<comment type="caution">
    <text evidence="2">The sequence shown here is derived from an EMBL/GenBank/DDBJ whole genome shotgun (WGS) entry which is preliminary data.</text>
</comment>
<dbReference type="EMBL" id="VFQX01000012">
    <property type="protein sequence ID" value="KAF0981941.1"/>
    <property type="molecule type" value="Genomic_DNA"/>
</dbReference>
<dbReference type="VEuPathDB" id="AmoebaDB:NF0049540"/>
<feature type="region of interest" description="Disordered" evidence="1">
    <location>
        <begin position="208"/>
        <end position="229"/>
    </location>
</feature>
<evidence type="ECO:0000256" key="1">
    <source>
        <dbReference type="SAM" id="MobiDB-lite"/>
    </source>
</evidence>
<accession>A0A6A5C4C3</accession>
<keyword evidence="3" id="KW-1185">Reference proteome</keyword>
<dbReference type="OrthoDB" id="10450517at2759"/>
<name>A0A6A5C4C3_NAEFO</name>
<gene>
    <name evidence="2" type="ORF">FDP41_011802</name>
</gene>
<dbReference type="AlphaFoldDB" id="A0A6A5C4C3"/>
<dbReference type="GeneID" id="68119017"/>
<dbReference type="RefSeq" id="XP_044566654.1">
    <property type="nucleotide sequence ID" value="XM_044702252.1"/>
</dbReference>
<dbReference type="VEuPathDB" id="AmoebaDB:NfTy_021810"/>
<feature type="compositionally biased region" description="Polar residues" evidence="1">
    <location>
        <begin position="18"/>
        <end position="31"/>
    </location>
</feature>
<dbReference type="VEuPathDB" id="AmoebaDB:FDP41_011802"/>
<sequence>MNQSGGDHSSKHKRKRQILNNSESAMNSLTLEPNILSSSSNNNLMPPPTSSSSKKRKTKKQTEPKNYSNILPFDFYDKLNIHGQYVFVLSELERESNYLNDVHKKLLEQLHKLQIEESIMKKHFEAIHHHHQQQEELVESNEPVPDTVPSFTSYLAELIGHSSAQHIHDDFHDTSSNILYAPENIMSTENIKYAPGFSELEELKSSNKRCSTSTSSAHDHVDEYDNGNLGSNVPEVKSKNFLTLRKMVEDNSFFDL</sequence>
<proteinExistence type="predicted"/>
<evidence type="ECO:0000313" key="3">
    <source>
        <dbReference type="Proteomes" id="UP000444721"/>
    </source>
</evidence>
<feature type="compositionally biased region" description="Low complexity" evidence="1">
    <location>
        <begin position="33"/>
        <end position="44"/>
    </location>
</feature>
<protein>
    <submittedName>
        <fullName evidence="2">Uncharacterized protein</fullName>
    </submittedName>
</protein>
<feature type="region of interest" description="Disordered" evidence="1">
    <location>
        <begin position="1"/>
        <end position="64"/>
    </location>
</feature>
<reference evidence="2 3" key="1">
    <citation type="journal article" date="2019" name="Sci. Rep.">
        <title>Nanopore sequencing improves the draft genome of the human pathogenic amoeba Naegleria fowleri.</title>
        <authorList>
            <person name="Liechti N."/>
            <person name="Schurch N."/>
            <person name="Bruggmann R."/>
            <person name="Wittwer M."/>
        </authorList>
    </citation>
    <scope>NUCLEOTIDE SEQUENCE [LARGE SCALE GENOMIC DNA]</scope>
    <source>
        <strain evidence="2 3">ATCC 30894</strain>
    </source>
</reference>
<evidence type="ECO:0000313" key="2">
    <source>
        <dbReference type="EMBL" id="KAF0981941.1"/>
    </source>
</evidence>